<reference evidence="2 3" key="2">
    <citation type="journal article" date="2011" name="Mol. Biol. Evol.">
        <title>Unity in variety--the pan-genome of the Chlamydiae.</title>
        <authorList>
            <person name="Collingro A."/>
            <person name="Tischler P."/>
            <person name="Weinmaier T."/>
            <person name="Penz T."/>
            <person name="Heinz E."/>
            <person name="Brunham R.C."/>
            <person name="Read T.D."/>
            <person name="Bavoil P.M."/>
            <person name="Sachse K."/>
            <person name="Kahane S."/>
            <person name="Friedman M.G."/>
            <person name="Rattei T."/>
            <person name="Myers G.S."/>
            <person name="Horn M."/>
        </authorList>
    </citation>
    <scope>NUCLEOTIDE SEQUENCE [LARGE SCALE GENOMIC DNA]</scope>
    <source>
        <strain evidence="3">ATCC VR-1471 / Z</strain>
    </source>
</reference>
<dbReference type="STRING" id="331113.SNE_A09360"/>
<feature type="transmembrane region" description="Helical" evidence="1">
    <location>
        <begin position="134"/>
        <end position="158"/>
    </location>
</feature>
<name>F8L7R9_SIMNZ</name>
<feature type="transmembrane region" description="Helical" evidence="1">
    <location>
        <begin position="48"/>
        <end position="66"/>
    </location>
</feature>
<organism evidence="2 3">
    <name type="scientific">Simkania negevensis (strain ATCC VR-1471 / DSM 27360 / Z)</name>
    <dbReference type="NCBI Taxonomy" id="331113"/>
    <lineage>
        <taxon>Bacteria</taxon>
        <taxon>Pseudomonadati</taxon>
        <taxon>Chlamydiota</taxon>
        <taxon>Chlamydiia</taxon>
        <taxon>Parachlamydiales</taxon>
        <taxon>Simkaniaceae</taxon>
        <taxon>Simkania</taxon>
    </lineage>
</organism>
<dbReference type="RefSeq" id="WP_013943280.1">
    <property type="nucleotide sequence ID" value="NC_015713.1"/>
</dbReference>
<keyword evidence="1" id="KW-0472">Membrane</keyword>
<keyword evidence="1" id="KW-1133">Transmembrane helix</keyword>
<reference key="1">
    <citation type="journal article" date="2011" name="Mol. Biol. Evol.">
        <title>Unity in variety -- the pan-genome of the Chlamydiae.</title>
        <authorList>
            <person name="Collingro A."/>
            <person name="Tischler P."/>
            <person name="Weinmaier T."/>
            <person name="Penz T."/>
            <person name="Heinz E."/>
            <person name="Brunham R.C."/>
            <person name="Read T.D."/>
            <person name="Bavoil P.M."/>
            <person name="Sachse K."/>
            <person name="Kahane S."/>
            <person name="Friedman M.G."/>
            <person name="Rattei T."/>
            <person name="Myers G.S.A."/>
            <person name="Horn M."/>
        </authorList>
    </citation>
    <scope>NUCLEOTIDE SEQUENCE</scope>
    <source>
        <strain>Z</strain>
    </source>
</reference>
<dbReference type="HOGENOM" id="CLU_1554668_0_0_0"/>
<protein>
    <submittedName>
        <fullName evidence="2">Putative mreD</fullName>
    </submittedName>
</protein>
<dbReference type="EMBL" id="FR872582">
    <property type="protein sequence ID" value="CCB88813.1"/>
    <property type="molecule type" value="Genomic_DNA"/>
</dbReference>
<keyword evidence="3" id="KW-1185">Reference proteome</keyword>
<accession>F8L7R9</accession>
<proteinExistence type="predicted"/>
<gene>
    <name evidence="2" type="primary">mreD</name>
    <name evidence="2" type="ordered locus">SNE_A09360</name>
</gene>
<keyword evidence="1" id="KW-0812">Transmembrane</keyword>
<feature type="transmembrane region" description="Helical" evidence="1">
    <location>
        <begin position="6"/>
        <end position="36"/>
    </location>
</feature>
<dbReference type="AlphaFoldDB" id="F8L7R9"/>
<sequence>MKKYPLWPFFLISLFFTFYSSALLPGYTFIPFAPFLTIAFNRYPLTRAFYLAAGCGLIMDLLSTLAPFGFHALVYVIATFCLYRFRLFFVEKALGVSSFTVLFSVVSTLVERLLLNIFGIEIPFTWKGAATDFLIMPLFDGFYAFLWFSCPLMLYYFLRRQWFRFLFFRKETKKKNKEPVK</sequence>
<evidence type="ECO:0000256" key="1">
    <source>
        <dbReference type="SAM" id="Phobius"/>
    </source>
</evidence>
<evidence type="ECO:0000313" key="3">
    <source>
        <dbReference type="Proteomes" id="UP000000496"/>
    </source>
</evidence>
<dbReference type="KEGG" id="sng:SNE_A09360"/>
<feature type="transmembrane region" description="Helical" evidence="1">
    <location>
        <begin position="101"/>
        <end position="122"/>
    </location>
</feature>
<evidence type="ECO:0000313" key="2">
    <source>
        <dbReference type="EMBL" id="CCB88813.1"/>
    </source>
</evidence>
<dbReference type="Proteomes" id="UP000000496">
    <property type="component" value="Chromosome gsn.131"/>
</dbReference>
<dbReference type="eggNOG" id="ENOG5033EHW">
    <property type="taxonomic scope" value="Bacteria"/>
</dbReference>